<evidence type="ECO:0000313" key="5">
    <source>
        <dbReference type="Proteomes" id="UP000195402"/>
    </source>
</evidence>
<evidence type="ECO:0000313" key="3">
    <source>
        <dbReference type="EMBL" id="OVA08783.1"/>
    </source>
</evidence>
<gene>
    <name evidence="3" type="ORF">BVC80_5423g3</name>
    <name evidence="2" type="ORF">BVC80_7777g1</name>
    <name evidence="4" type="ORF">BVC80_8299g7</name>
</gene>
<dbReference type="AlphaFoldDB" id="A0A200QEA7"/>
<dbReference type="EMBL" id="MVGT01000839">
    <property type="protein sequence ID" value="OVA15295.1"/>
    <property type="molecule type" value="Genomic_DNA"/>
</dbReference>
<protein>
    <recommendedName>
        <fullName evidence="1">Transposase-associated domain-containing protein</fullName>
    </recommendedName>
</protein>
<dbReference type="Proteomes" id="UP000195402">
    <property type="component" value="Unassembled WGS sequence"/>
</dbReference>
<name>A0A200QEA7_MACCD</name>
<dbReference type="EMBL" id="MVGT01002376">
    <property type="protein sequence ID" value="OVA08026.1"/>
    <property type="molecule type" value="Genomic_DNA"/>
</dbReference>
<evidence type="ECO:0000313" key="4">
    <source>
        <dbReference type="EMBL" id="OVA15295.1"/>
    </source>
</evidence>
<proteinExistence type="predicted"/>
<evidence type="ECO:0000259" key="1">
    <source>
        <dbReference type="Pfam" id="PF13963"/>
    </source>
</evidence>
<reference evidence="3 5" key="1">
    <citation type="journal article" date="2017" name="Mol. Plant">
        <title>The Genome of Medicinal Plant Macleaya cordata Provides New Insights into Benzylisoquinoline Alkaloids Metabolism.</title>
        <authorList>
            <person name="Liu X."/>
            <person name="Liu Y."/>
            <person name="Huang P."/>
            <person name="Ma Y."/>
            <person name="Qing Z."/>
            <person name="Tang Q."/>
            <person name="Cao H."/>
            <person name="Cheng P."/>
            <person name="Zheng Y."/>
            <person name="Yuan Z."/>
            <person name="Zhou Y."/>
            <person name="Liu J."/>
            <person name="Tang Z."/>
            <person name="Zhuo Y."/>
            <person name="Zhang Y."/>
            <person name="Yu L."/>
            <person name="Huang J."/>
            <person name="Yang P."/>
            <person name="Peng Q."/>
            <person name="Zhang J."/>
            <person name="Jiang W."/>
            <person name="Zhang Z."/>
            <person name="Lin K."/>
            <person name="Ro D.K."/>
            <person name="Chen X."/>
            <person name="Xiong X."/>
            <person name="Shang Y."/>
            <person name="Huang S."/>
            <person name="Zeng J."/>
        </authorList>
    </citation>
    <scope>NUCLEOTIDE SEQUENCE [LARGE SCALE GENOMIC DNA]</scope>
    <source>
        <strain evidence="3">BLH2017</strain>
        <strain evidence="5">cv. BLH2017</strain>
        <tissue evidence="3">Root</tissue>
    </source>
</reference>
<accession>A0A200QEA7</accession>
<dbReference type="InterPro" id="IPR029480">
    <property type="entry name" value="Transpos_assoc"/>
</dbReference>
<sequence length="152" mass="17514">MEEDVRSNDVYLDGVKYFIEFARTNGGGGEYFSCPCNNCRNSKGQIKLDDIEYHLYRWGIDKKYICWHHHGEKKTTHTNSQTTIEYVEQTDGCEQPRMGNLVDDAYEVHHVVADPITSEVRNEGPQGGSLGVNIIDPETCREFESSVWYDRQ</sequence>
<dbReference type="OrthoDB" id="1932595at2759"/>
<dbReference type="EMBL" id="MVGT01002270">
    <property type="protein sequence ID" value="OVA08783.1"/>
    <property type="molecule type" value="Genomic_DNA"/>
</dbReference>
<dbReference type="STRING" id="56857.A0A200QEA7"/>
<comment type="caution">
    <text evidence="3">The sequence shown here is derived from an EMBL/GenBank/DDBJ whole genome shotgun (WGS) entry which is preliminary data.</text>
</comment>
<dbReference type="Pfam" id="PF13963">
    <property type="entry name" value="Transpos_assoc"/>
    <property type="match status" value="1"/>
</dbReference>
<keyword evidence="5" id="KW-1185">Reference proteome</keyword>
<organism evidence="3 5">
    <name type="scientific">Macleaya cordata</name>
    <name type="common">Five-seeded plume-poppy</name>
    <name type="synonym">Bocconia cordata</name>
    <dbReference type="NCBI Taxonomy" id="56857"/>
    <lineage>
        <taxon>Eukaryota</taxon>
        <taxon>Viridiplantae</taxon>
        <taxon>Streptophyta</taxon>
        <taxon>Embryophyta</taxon>
        <taxon>Tracheophyta</taxon>
        <taxon>Spermatophyta</taxon>
        <taxon>Magnoliopsida</taxon>
        <taxon>Ranunculales</taxon>
        <taxon>Papaveraceae</taxon>
        <taxon>Papaveroideae</taxon>
        <taxon>Macleaya</taxon>
    </lineage>
</organism>
<feature type="domain" description="Transposase-associated" evidence="1">
    <location>
        <begin position="1"/>
        <end position="72"/>
    </location>
</feature>
<evidence type="ECO:0000313" key="2">
    <source>
        <dbReference type="EMBL" id="OVA08026.1"/>
    </source>
</evidence>